<evidence type="ECO:0000256" key="1">
    <source>
        <dbReference type="SAM" id="SignalP"/>
    </source>
</evidence>
<dbReference type="Proteomes" id="UP000594979">
    <property type="component" value="Chromosome"/>
</dbReference>
<name>A0A7T9YQD5_9MICO</name>
<accession>A0A7T9YQD5</accession>
<dbReference type="KEGG" id="bcau:I6G59_07860"/>
<gene>
    <name evidence="2" type="ORF">I6G59_07860</name>
</gene>
<organism evidence="2 3">
    <name type="scientific">Brevibacterium casei</name>
    <dbReference type="NCBI Taxonomy" id="33889"/>
    <lineage>
        <taxon>Bacteria</taxon>
        <taxon>Bacillati</taxon>
        <taxon>Actinomycetota</taxon>
        <taxon>Actinomycetes</taxon>
        <taxon>Micrococcales</taxon>
        <taxon>Brevibacteriaceae</taxon>
        <taxon>Brevibacterium</taxon>
    </lineage>
</organism>
<keyword evidence="1" id="KW-0732">Signal</keyword>
<dbReference type="AlphaFoldDB" id="A0A7T9YQD5"/>
<protein>
    <submittedName>
        <fullName evidence="2">Uncharacterized protein</fullName>
    </submittedName>
</protein>
<evidence type="ECO:0000313" key="3">
    <source>
        <dbReference type="Proteomes" id="UP000594979"/>
    </source>
</evidence>
<sequence>MKPPKVVLAIGMSILLAAGVSSPASAEEDEDAQIASSTMLQYEAWSERVETDALNMSEEEILRQAGDTREYVETTVTLGGQVASRSAESSEEENARFVKCTARIDYPHYSNGARGAIYKTRYKCESKGVSTKISLRVRGLLSLYPAASSSSRPGKAQTRARSDARITLTANTGRFSDPYYTPVVGSNGGRGTGFWNGTSTWIITSHPSLAGKRTATQSKTVWKRI</sequence>
<proteinExistence type="predicted"/>
<feature type="chain" id="PRO_5043241222" evidence="1">
    <location>
        <begin position="27"/>
        <end position="225"/>
    </location>
</feature>
<evidence type="ECO:0000313" key="2">
    <source>
        <dbReference type="EMBL" id="QPS35197.1"/>
    </source>
</evidence>
<dbReference type="RefSeq" id="WP_131248704.1">
    <property type="nucleotide sequence ID" value="NZ_CBDRLP010000055.1"/>
</dbReference>
<dbReference type="EMBL" id="CP065682">
    <property type="protein sequence ID" value="QPS35197.1"/>
    <property type="molecule type" value="Genomic_DNA"/>
</dbReference>
<feature type="signal peptide" evidence="1">
    <location>
        <begin position="1"/>
        <end position="26"/>
    </location>
</feature>
<reference evidence="2 3" key="1">
    <citation type="submission" date="2020-12" db="EMBL/GenBank/DDBJ databases">
        <title>FDA dAtabase for Regulatory Grade micrObial Sequences (FDA-ARGOS): Supporting development and validation of Infectious Disease Dx tests.</title>
        <authorList>
            <person name="Sproer C."/>
            <person name="Gronow S."/>
            <person name="Severitt S."/>
            <person name="Schroder I."/>
            <person name="Tallon L."/>
            <person name="Sadzewicz L."/>
            <person name="Zhao X."/>
            <person name="Boylan J."/>
            <person name="Ott S."/>
            <person name="Bowen H."/>
            <person name="Vavikolanu K."/>
            <person name="Mehta A."/>
            <person name="Aluvathingal J."/>
            <person name="Nadendla S."/>
            <person name="Lowell S."/>
            <person name="Myers T."/>
            <person name="Yan Y."/>
            <person name="Sichtig H."/>
        </authorList>
    </citation>
    <scope>NUCLEOTIDE SEQUENCE [LARGE SCALE GENOMIC DNA]</scope>
    <source>
        <strain evidence="2 3">FDAARGOS_902</strain>
    </source>
</reference>